<gene>
    <name evidence="6" type="primary">nreB_2</name>
    <name evidence="6" type="ORF">SMSP2_02145</name>
</gene>
<dbReference type="GO" id="GO:0046983">
    <property type="term" value="F:protein dimerization activity"/>
    <property type="evidence" value="ECO:0007669"/>
    <property type="project" value="InterPro"/>
</dbReference>
<dbReference type="InterPro" id="IPR033425">
    <property type="entry name" value="MASE3"/>
</dbReference>
<keyword evidence="7" id="KW-1185">Reference proteome</keyword>
<protein>
    <submittedName>
        <fullName evidence="6">Oxygen sensor histidine kinase NreB</fullName>
        <ecNumber evidence="6">2.7.13.3</ecNumber>
    </submittedName>
</protein>
<keyword evidence="2 6" id="KW-0418">Kinase</keyword>
<dbReference type="SMART" id="SM00387">
    <property type="entry name" value="HATPase_c"/>
    <property type="match status" value="1"/>
</dbReference>
<proteinExistence type="predicted"/>
<feature type="transmembrane region" description="Helical" evidence="4">
    <location>
        <begin position="213"/>
        <end position="233"/>
    </location>
</feature>
<sequence length="499" mass="56777">MLIIFWTAIILTLRFLSLNNHAFFHMIIELFVVIVSFCIFILAWNSRSFTNNRFLIFIGIAYLAIGFFDMFHFIAYKGISILYEDGSNQSAQFWIAARYIESLSLLVLPRFASKKISEQTMLLVYGLATSFLMMSIAYWEFFPVCYAGGEGFTAFKTNSEYLISAIFFASAIVIFSRRKQLGGEFVLLLITAVILKVFFEIIFFSFPNVYARTYFAAHIVRAGSFYLVFRAIVQAGLMMPYTRVFENLKKAQQQQREAIGHLEEIVEKRTIELKKGKDDLQALAIKLLSFQEEEHKRLALELHDDLTQRIAYLAIEIGRVEMAARKAKESVIGQDLAKVNGELADLSTFIHDMSRQLHPSILDELGILEAVRSECRIQSLHSESVEIICRAESPPEKLPPRESLFVYRIIQESLRNACKHSGCTRIEVVFDDRPNTLKVEIIDNGKGFMPEKLSGKGHHGIGLASMKERAVLIRAKLEIISAPDKGTTVSLLVVKPNDY</sequence>
<feature type="transmembrane region" description="Helical" evidence="4">
    <location>
        <begin position="91"/>
        <end position="108"/>
    </location>
</feature>
<dbReference type="STRING" id="1851148.SMSP2_02145"/>
<dbReference type="OrthoDB" id="290376at2"/>
<dbReference type="Pfam" id="PF07730">
    <property type="entry name" value="HisKA_3"/>
    <property type="match status" value="1"/>
</dbReference>
<evidence type="ECO:0000256" key="4">
    <source>
        <dbReference type="SAM" id="Phobius"/>
    </source>
</evidence>
<dbReference type="AlphaFoldDB" id="A0A1Q2MHJ2"/>
<dbReference type="InterPro" id="IPR011712">
    <property type="entry name" value="Sig_transdc_His_kin_sub3_dim/P"/>
</dbReference>
<dbReference type="CDD" id="cd16917">
    <property type="entry name" value="HATPase_UhpB-NarQ-NarX-like"/>
    <property type="match status" value="1"/>
</dbReference>
<feature type="transmembrane region" description="Helical" evidence="4">
    <location>
        <begin position="22"/>
        <end position="42"/>
    </location>
</feature>
<feature type="transmembrane region" description="Helical" evidence="4">
    <location>
        <begin position="54"/>
        <end position="79"/>
    </location>
</feature>
<feature type="transmembrane region" description="Helical" evidence="4">
    <location>
        <begin position="159"/>
        <end position="176"/>
    </location>
</feature>
<dbReference type="RefSeq" id="WP_146683910.1">
    <property type="nucleotide sequence ID" value="NZ_CP019646.1"/>
</dbReference>
<evidence type="ECO:0000256" key="1">
    <source>
        <dbReference type="ARBA" id="ARBA00022679"/>
    </source>
</evidence>
<evidence type="ECO:0000313" key="7">
    <source>
        <dbReference type="Proteomes" id="UP000188181"/>
    </source>
</evidence>
<dbReference type="GO" id="GO:0016020">
    <property type="term" value="C:membrane"/>
    <property type="evidence" value="ECO:0007669"/>
    <property type="project" value="InterPro"/>
</dbReference>
<accession>A0A1Q2MHJ2</accession>
<dbReference type="Gene3D" id="3.30.565.10">
    <property type="entry name" value="Histidine kinase-like ATPase, C-terminal domain"/>
    <property type="match status" value="1"/>
</dbReference>
<feature type="domain" description="Histidine kinase/HSP90-like ATPase" evidence="5">
    <location>
        <begin position="401"/>
        <end position="497"/>
    </location>
</feature>
<keyword evidence="1 6" id="KW-0808">Transferase</keyword>
<dbReference type="KEGG" id="pbas:SMSP2_02145"/>
<keyword evidence="3" id="KW-0902">Two-component regulatory system</keyword>
<keyword evidence="4" id="KW-0812">Transmembrane</keyword>
<feature type="transmembrane region" description="Helical" evidence="4">
    <location>
        <begin position="185"/>
        <end position="207"/>
    </location>
</feature>
<keyword evidence="4" id="KW-0472">Membrane</keyword>
<dbReference type="PANTHER" id="PTHR24421">
    <property type="entry name" value="NITRATE/NITRITE SENSOR PROTEIN NARX-RELATED"/>
    <property type="match status" value="1"/>
</dbReference>
<dbReference type="GO" id="GO:0000155">
    <property type="term" value="F:phosphorelay sensor kinase activity"/>
    <property type="evidence" value="ECO:0007669"/>
    <property type="project" value="InterPro"/>
</dbReference>
<dbReference type="InterPro" id="IPR003594">
    <property type="entry name" value="HATPase_dom"/>
</dbReference>
<evidence type="ECO:0000256" key="2">
    <source>
        <dbReference type="ARBA" id="ARBA00022777"/>
    </source>
</evidence>
<keyword evidence="4" id="KW-1133">Transmembrane helix</keyword>
<evidence type="ECO:0000313" key="6">
    <source>
        <dbReference type="EMBL" id="AQQ71767.1"/>
    </source>
</evidence>
<feature type="transmembrane region" description="Helical" evidence="4">
    <location>
        <begin position="120"/>
        <end position="139"/>
    </location>
</feature>
<dbReference type="EMBL" id="CP019646">
    <property type="protein sequence ID" value="AQQ71767.1"/>
    <property type="molecule type" value="Genomic_DNA"/>
</dbReference>
<evidence type="ECO:0000259" key="5">
    <source>
        <dbReference type="SMART" id="SM00387"/>
    </source>
</evidence>
<name>A0A1Q2MHJ2_9BACT</name>
<dbReference type="InterPro" id="IPR050482">
    <property type="entry name" value="Sensor_HK_TwoCompSys"/>
</dbReference>
<dbReference type="Pfam" id="PF17159">
    <property type="entry name" value="MASE3"/>
    <property type="match status" value="1"/>
</dbReference>
<dbReference type="InterPro" id="IPR036890">
    <property type="entry name" value="HATPase_C_sf"/>
</dbReference>
<reference evidence="7" key="1">
    <citation type="submission" date="2017-02" db="EMBL/GenBank/DDBJ databases">
        <title>Comparative genomics and description of representatives of a novel lineage of planctomycetes thriving in anoxic sediments.</title>
        <authorList>
            <person name="Spring S."/>
            <person name="Bunk B."/>
            <person name="Sproer C."/>
        </authorList>
    </citation>
    <scope>NUCLEOTIDE SEQUENCE [LARGE SCALE GENOMIC DNA]</scope>
    <source>
        <strain evidence="7">SM-Chi-D1</strain>
    </source>
</reference>
<dbReference type="Pfam" id="PF02518">
    <property type="entry name" value="HATPase_c"/>
    <property type="match status" value="1"/>
</dbReference>
<dbReference type="Proteomes" id="UP000188181">
    <property type="component" value="Chromosome"/>
</dbReference>
<organism evidence="6 7">
    <name type="scientific">Limihaloglobus sulfuriphilus</name>
    <dbReference type="NCBI Taxonomy" id="1851148"/>
    <lineage>
        <taxon>Bacteria</taxon>
        <taxon>Pseudomonadati</taxon>
        <taxon>Planctomycetota</taxon>
        <taxon>Phycisphaerae</taxon>
        <taxon>Sedimentisphaerales</taxon>
        <taxon>Sedimentisphaeraceae</taxon>
        <taxon>Limihaloglobus</taxon>
    </lineage>
</organism>
<dbReference type="SUPFAM" id="SSF55874">
    <property type="entry name" value="ATPase domain of HSP90 chaperone/DNA topoisomerase II/histidine kinase"/>
    <property type="match status" value="1"/>
</dbReference>
<dbReference type="EC" id="2.7.13.3" evidence="6"/>
<evidence type="ECO:0000256" key="3">
    <source>
        <dbReference type="ARBA" id="ARBA00023012"/>
    </source>
</evidence>